<name>A0ABR1RW39_9PEZI</name>
<feature type="compositionally biased region" description="Pro residues" evidence="2">
    <location>
        <begin position="43"/>
        <end position="55"/>
    </location>
</feature>
<reference evidence="3 4" key="1">
    <citation type="submission" date="2023-01" db="EMBL/GenBank/DDBJ databases">
        <title>Analysis of 21 Apiospora genomes using comparative genomics revels a genus with tremendous synthesis potential of carbohydrate active enzymes and secondary metabolites.</title>
        <authorList>
            <person name="Sorensen T."/>
        </authorList>
    </citation>
    <scope>NUCLEOTIDE SEQUENCE [LARGE SCALE GENOMIC DNA]</scope>
    <source>
        <strain evidence="3 4">CBS 33761</strain>
    </source>
</reference>
<evidence type="ECO:0000313" key="3">
    <source>
        <dbReference type="EMBL" id="KAK8022063.1"/>
    </source>
</evidence>
<protein>
    <submittedName>
        <fullName evidence="3">Uncharacterized protein</fullName>
    </submittedName>
</protein>
<evidence type="ECO:0000256" key="1">
    <source>
        <dbReference type="SAM" id="Coils"/>
    </source>
</evidence>
<accession>A0ABR1RW39</accession>
<evidence type="ECO:0000313" key="4">
    <source>
        <dbReference type="Proteomes" id="UP001444661"/>
    </source>
</evidence>
<gene>
    <name evidence="3" type="ORF">PG993_012830</name>
</gene>
<feature type="coiled-coil region" evidence="1">
    <location>
        <begin position="227"/>
        <end position="261"/>
    </location>
</feature>
<sequence>MSFSILQSVPRVGSRAIQAARPAFGQQRSTSWMGFEQPNPSVYSPPPPPPPPQPPQEGGEKEEEELLRQQQASAAVSPTGEPNKLPTNNVTSIIGTLVKHDGFVDWMTHFLKRNEAKKQQREEAELEEAAEKLRFQQQRQKEAQELEAKETEYRQMAEQQAAEAEAIRAQVRQRPYYELQTTKLCMPDHPATFGCNKAEARRDLVEGYGSVRKWRYDYLTERKVTELAQEAAERIRLEAKKRELRSQYREAIRKAIREEQTKPHD</sequence>
<feature type="region of interest" description="Disordered" evidence="2">
    <location>
        <begin position="20"/>
        <end position="89"/>
    </location>
</feature>
<comment type="caution">
    <text evidence="3">The sequence shown here is derived from an EMBL/GenBank/DDBJ whole genome shotgun (WGS) entry which is preliminary data.</text>
</comment>
<organism evidence="3 4">
    <name type="scientific">Apiospora rasikravindrae</name>
    <dbReference type="NCBI Taxonomy" id="990691"/>
    <lineage>
        <taxon>Eukaryota</taxon>
        <taxon>Fungi</taxon>
        <taxon>Dikarya</taxon>
        <taxon>Ascomycota</taxon>
        <taxon>Pezizomycotina</taxon>
        <taxon>Sordariomycetes</taxon>
        <taxon>Xylariomycetidae</taxon>
        <taxon>Amphisphaeriales</taxon>
        <taxon>Apiosporaceae</taxon>
        <taxon>Apiospora</taxon>
    </lineage>
</organism>
<dbReference type="Proteomes" id="UP001444661">
    <property type="component" value="Unassembled WGS sequence"/>
</dbReference>
<dbReference type="EMBL" id="JAQQWK010000012">
    <property type="protein sequence ID" value="KAK8022063.1"/>
    <property type="molecule type" value="Genomic_DNA"/>
</dbReference>
<keyword evidence="4" id="KW-1185">Reference proteome</keyword>
<proteinExistence type="predicted"/>
<evidence type="ECO:0000256" key="2">
    <source>
        <dbReference type="SAM" id="MobiDB-lite"/>
    </source>
</evidence>
<feature type="coiled-coil region" evidence="1">
    <location>
        <begin position="107"/>
        <end position="174"/>
    </location>
</feature>
<keyword evidence="1" id="KW-0175">Coiled coil</keyword>
<feature type="compositionally biased region" description="Polar residues" evidence="2">
    <location>
        <begin position="26"/>
        <end position="42"/>
    </location>
</feature>